<reference evidence="2" key="2">
    <citation type="submission" date="2013-09" db="EMBL/GenBank/DDBJ databases">
        <title>Draft genome sequence of Anaerotruncus colihominis(DSM 17241).</title>
        <authorList>
            <person name="Sudarsanam P."/>
            <person name="Ley R."/>
            <person name="Guruge J."/>
            <person name="Turnbaugh P.J."/>
            <person name="Mahowald M."/>
            <person name="Liep D."/>
            <person name="Gordon J."/>
        </authorList>
    </citation>
    <scope>NUCLEOTIDE SEQUENCE</scope>
    <source>
        <strain evidence="2">DSM 17241</strain>
    </source>
</reference>
<protein>
    <recommendedName>
        <fullName evidence="1">DUF4145 domain-containing protein</fullName>
    </recommendedName>
</protein>
<organism evidence="2 3">
    <name type="scientific">Anaerotruncus colihominis DSM 17241</name>
    <dbReference type="NCBI Taxonomy" id="445972"/>
    <lineage>
        <taxon>Bacteria</taxon>
        <taxon>Bacillati</taxon>
        <taxon>Bacillota</taxon>
        <taxon>Clostridia</taxon>
        <taxon>Eubacteriales</taxon>
        <taxon>Oscillospiraceae</taxon>
        <taxon>Anaerotruncus</taxon>
    </lineage>
</organism>
<comment type="caution">
    <text evidence="2">The sequence shown here is derived from an EMBL/GenBank/DDBJ whole genome shotgun (WGS) entry which is preliminary data.</text>
</comment>
<dbReference type="HOGENOM" id="CLU_2582001_0_0_9"/>
<name>B0PCJ6_9FIRM</name>
<dbReference type="Proteomes" id="UP000003803">
    <property type="component" value="Unassembled WGS sequence"/>
</dbReference>
<dbReference type="eggNOG" id="ENOG50338SW">
    <property type="taxonomic scope" value="Bacteria"/>
</dbReference>
<dbReference type="AlphaFoldDB" id="B0PCJ6"/>
<dbReference type="InterPro" id="IPR025285">
    <property type="entry name" value="DUF4145"/>
</dbReference>
<evidence type="ECO:0000313" key="3">
    <source>
        <dbReference type="Proteomes" id="UP000003803"/>
    </source>
</evidence>
<sequence>MHIAVDKGDSAGKSFAAYIDYLEANGYIGVQNKAWVDKIRTIGNKYVHQLDEATEEDARKVILFLKQLLGNLYEMPQLAI</sequence>
<gene>
    <name evidence="2" type="ORF">ANACOL_02506</name>
</gene>
<accession>B0PCJ6</accession>
<keyword evidence="3" id="KW-1185">Reference proteome</keyword>
<feature type="domain" description="DUF4145" evidence="1">
    <location>
        <begin position="3"/>
        <end position="65"/>
    </location>
</feature>
<evidence type="ECO:0000259" key="1">
    <source>
        <dbReference type="Pfam" id="PF13643"/>
    </source>
</evidence>
<reference evidence="2" key="1">
    <citation type="submission" date="2007-11" db="EMBL/GenBank/DDBJ databases">
        <authorList>
            <person name="Fulton L."/>
            <person name="Clifton S."/>
            <person name="Fulton B."/>
            <person name="Xu J."/>
            <person name="Minx P."/>
            <person name="Pepin K.H."/>
            <person name="Johnson M."/>
            <person name="Thiruvilangam P."/>
            <person name="Bhonagiri V."/>
            <person name="Nash W.E."/>
            <person name="Mardis E.R."/>
            <person name="Wilson R.K."/>
        </authorList>
    </citation>
    <scope>NUCLEOTIDE SEQUENCE [LARGE SCALE GENOMIC DNA]</scope>
    <source>
        <strain evidence="2">DSM 17241</strain>
    </source>
</reference>
<dbReference type="EMBL" id="ABGD02000019">
    <property type="protein sequence ID" value="EDS10951.1"/>
    <property type="molecule type" value="Genomic_DNA"/>
</dbReference>
<proteinExistence type="predicted"/>
<dbReference type="Pfam" id="PF13643">
    <property type="entry name" value="DUF4145"/>
    <property type="match status" value="1"/>
</dbReference>
<evidence type="ECO:0000313" key="2">
    <source>
        <dbReference type="EMBL" id="EDS10951.1"/>
    </source>
</evidence>